<organism evidence="2">
    <name type="scientific">hydrothermal vent metagenome</name>
    <dbReference type="NCBI Taxonomy" id="652676"/>
    <lineage>
        <taxon>unclassified sequences</taxon>
        <taxon>metagenomes</taxon>
        <taxon>ecological metagenomes</taxon>
    </lineage>
</organism>
<reference evidence="2" key="1">
    <citation type="submission" date="2018-06" db="EMBL/GenBank/DDBJ databases">
        <authorList>
            <person name="Zhirakovskaya E."/>
        </authorList>
    </citation>
    <scope>NUCLEOTIDE SEQUENCE</scope>
</reference>
<dbReference type="AlphaFoldDB" id="A0A3B1DTK1"/>
<dbReference type="EMBL" id="UOGL01000205">
    <property type="protein sequence ID" value="VAX38450.1"/>
    <property type="molecule type" value="Genomic_DNA"/>
</dbReference>
<proteinExistence type="predicted"/>
<accession>A0A3B1DTK1</accession>
<evidence type="ECO:0000313" key="2">
    <source>
        <dbReference type="EMBL" id="VAX38450.1"/>
    </source>
</evidence>
<name>A0A3B1DTK1_9ZZZZ</name>
<dbReference type="PROSITE" id="PS51257">
    <property type="entry name" value="PROKAR_LIPOPROTEIN"/>
    <property type="match status" value="1"/>
</dbReference>
<sequence length="266" mass="29255">MRFIPVYIAILASTLFSGCLNDTLDSIDEQSFQWRNHFRAMSAWSEVKHGYSDVDHPSHFKSGFMAGFEAAAMGGAPCPPALPPRKYWSAGYANFEGQQKQVSWFNGFEHGVFAAQSSGAGEGTKIITPVKAAPLCPVKAEHQVFGKEGESLDHEKGIHHNGNHGNADDNPPAVPPVPNTPDYDTSAEFVSPNQNAIEVKQTEADPFSQKEQVPEQSFQTPIIIEEDGDGVSLNQSETEHFSLVKNERTEQEDLSLNSDLNVFFED</sequence>
<evidence type="ECO:0000256" key="1">
    <source>
        <dbReference type="SAM" id="MobiDB-lite"/>
    </source>
</evidence>
<gene>
    <name evidence="2" type="ORF">MNBD_PLANCTO02-1369</name>
</gene>
<feature type="region of interest" description="Disordered" evidence="1">
    <location>
        <begin position="153"/>
        <end position="188"/>
    </location>
</feature>
<protein>
    <submittedName>
        <fullName evidence="2">Uncharacterized protein</fullName>
    </submittedName>
</protein>